<evidence type="ECO:0000313" key="2">
    <source>
        <dbReference type="Proteomes" id="UP000224567"/>
    </source>
</evidence>
<accession>A0A2G2WGB0</accession>
<dbReference type="EMBL" id="MLFT02000007">
    <property type="protein sequence ID" value="PHT44271.1"/>
    <property type="molecule type" value="Genomic_DNA"/>
</dbReference>
<gene>
    <name evidence="1" type="ORF">CQW23_18296</name>
</gene>
<proteinExistence type="predicted"/>
<sequence>MHNFIFQGFSKVDVNTSDVSEISQVEQEKQRAIKELENCKQVKRKSILPSSSLDQFLEKQGIHISDDPVEQEEIGEDGWLNSDDDMNVDCGTNGLPQKKNARELTTCKEIHARTLDEREVVTFNLGEAVAKFLIPKEGQKWVMHGLRDAWRGFKREVKRRYFDKRLTVEEMLEKRPTGHSSCSLTSVDRVLEASRS</sequence>
<protein>
    <submittedName>
        <fullName evidence="1">Uncharacterized protein</fullName>
    </submittedName>
</protein>
<evidence type="ECO:0000313" key="1">
    <source>
        <dbReference type="EMBL" id="PHT44271.1"/>
    </source>
</evidence>
<dbReference type="OrthoDB" id="1434265at2759"/>
<comment type="caution">
    <text evidence="1">The sequence shown here is derived from an EMBL/GenBank/DDBJ whole genome shotgun (WGS) entry which is preliminary data.</text>
</comment>
<keyword evidence="2" id="KW-1185">Reference proteome</keyword>
<name>A0A2G2WGB0_CAPBA</name>
<dbReference type="AlphaFoldDB" id="A0A2G2WGB0"/>
<dbReference type="Proteomes" id="UP000224567">
    <property type="component" value="Unassembled WGS sequence"/>
</dbReference>
<organism evidence="1 2">
    <name type="scientific">Capsicum baccatum</name>
    <name type="common">Peruvian pepper</name>
    <dbReference type="NCBI Taxonomy" id="33114"/>
    <lineage>
        <taxon>Eukaryota</taxon>
        <taxon>Viridiplantae</taxon>
        <taxon>Streptophyta</taxon>
        <taxon>Embryophyta</taxon>
        <taxon>Tracheophyta</taxon>
        <taxon>Spermatophyta</taxon>
        <taxon>Magnoliopsida</taxon>
        <taxon>eudicotyledons</taxon>
        <taxon>Gunneridae</taxon>
        <taxon>Pentapetalae</taxon>
        <taxon>asterids</taxon>
        <taxon>lamiids</taxon>
        <taxon>Solanales</taxon>
        <taxon>Solanaceae</taxon>
        <taxon>Solanoideae</taxon>
        <taxon>Capsiceae</taxon>
        <taxon>Capsicum</taxon>
    </lineage>
</organism>
<reference evidence="1 2" key="1">
    <citation type="journal article" date="2017" name="Genome Biol.">
        <title>New reference genome sequences of hot pepper reveal the massive evolution of plant disease-resistance genes by retroduplication.</title>
        <authorList>
            <person name="Kim S."/>
            <person name="Park J."/>
            <person name="Yeom S.I."/>
            <person name="Kim Y.M."/>
            <person name="Seo E."/>
            <person name="Kim K.T."/>
            <person name="Kim M.S."/>
            <person name="Lee J.M."/>
            <person name="Cheong K."/>
            <person name="Shin H.S."/>
            <person name="Kim S.B."/>
            <person name="Han K."/>
            <person name="Lee J."/>
            <person name="Park M."/>
            <person name="Lee H.A."/>
            <person name="Lee H.Y."/>
            <person name="Lee Y."/>
            <person name="Oh S."/>
            <person name="Lee J.H."/>
            <person name="Choi E."/>
            <person name="Choi E."/>
            <person name="Lee S.E."/>
            <person name="Jeon J."/>
            <person name="Kim H."/>
            <person name="Choi G."/>
            <person name="Song H."/>
            <person name="Lee J."/>
            <person name="Lee S.C."/>
            <person name="Kwon J.K."/>
            <person name="Lee H.Y."/>
            <person name="Koo N."/>
            <person name="Hong Y."/>
            <person name="Kim R.W."/>
            <person name="Kang W.H."/>
            <person name="Huh J.H."/>
            <person name="Kang B.C."/>
            <person name="Yang T.J."/>
            <person name="Lee Y.H."/>
            <person name="Bennetzen J.L."/>
            <person name="Choi D."/>
        </authorList>
    </citation>
    <scope>NUCLEOTIDE SEQUENCE [LARGE SCALE GENOMIC DNA]</scope>
    <source>
        <strain evidence="2">cv. PBC81</strain>
    </source>
</reference>
<reference evidence="2" key="2">
    <citation type="journal article" date="2017" name="J. Anim. Genet.">
        <title>Multiple reference genome sequences of hot pepper reveal the massive evolution of plant disease resistance genes by retroduplication.</title>
        <authorList>
            <person name="Kim S."/>
            <person name="Park J."/>
            <person name="Yeom S.-I."/>
            <person name="Kim Y.-M."/>
            <person name="Seo E."/>
            <person name="Kim K.-T."/>
            <person name="Kim M.-S."/>
            <person name="Lee J.M."/>
            <person name="Cheong K."/>
            <person name="Shin H.-S."/>
            <person name="Kim S.-B."/>
            <person name="Han K."/>
            <person name="Lee J."/>
            <person name="Park M."/>
            <person name="Lee H.-A."/>
            <person name="Lee H.-Y."/>
            <person name="Lee Y."/>
            <person name="Oh S."/>
            <person name="Lee J.H."/>
            <person name="Choi E."/>
            <person name="Choi E."/>
            <person name="Lee S.E."/>
            <person name="Jeon J."/>
            <person name="Kim H."/>
            <person name="Choi G."/>
            <person name="Song H."/>
            <person name="Lee J."/>
            <person name="Lee S.-C."/>
            <person name="Kwon J.-K."/>
            <person name="Lee H.-Y."/>
            <person name="Koo N."/>
            <person name="Hong Y."/>
            <person name="Kim R.W."/>
            <person name="Kang W.-H."/>
            <person name="Huh J.H."/>
            <person name="Kang B.-C."/>
            <person name="Yang T.-J."/>
            <person name="Lee Y.-H."/>
            <person name="Bennetzen J.L."/>
            <person name="Choi D."/>
        </authorList>
    </citation>
    <scope>NUCLEOTIDE SEQUENCE [LARGE SCALE GENOMIC DNA]</scope>
    <source>
        <strain evidence="2">cv. PBC81</strain>
    </source>
</reference>